<dbReference type="InterPro" id="IPR022185">
    <property type="entry name" value="DUF3712"/>
</dbReference>
<sequence length="497" mass="54050">MLPHASSRGYDTWRLTPSRLPNFTFIHLCLLSQRLSPRTKQRDMASKFQEQSHFEHDSPPTSVHGARGNADEGSSRASERHSDEASSVDHVQEKTAVAAAVTTKRQKVKRHCGRFKWWYVGAGLIILIILLPLLFTKIIPAITQDIVDSQKLPIMGGAFRALSPTQLSVSLETELDTPLAASLDPANLFVYNKDTPDYSPFFNVTLPKIHANHKTPVMVTNQTVTVTNETELVKWFDQVFDLPEVELSVKGKAMVHLGALKMSSNIGKTIKAASLNYLQGFGITSLRLMFPSLEDGTNMKGTLNLPNAGVLTLGLGNLTFNLFSGDIKLGFITIYDVTLPPGNNTRNFDGQLYLNELVPNLGAILDSQSTALAEGNIDLKAVGNSTMVNGMHIGYVEQVLNKKSLVATVPVIKLASDVISSFSADGTASLSDLVGDTIGNSTFIEGLLDHWNSTAKANGTNLPLKLGRSTPYESRTIKAPAAKNLLKMGLRLALAKL</sequence>
<proteinExistence type="predicted"/>
<dbReference type="PANTHER" id="PTHR35895:SF2">
    <property type="match status" value="1"/>
</dbReference>
<feature type="region of interest" description="Disordered" evidence="1">
    <location>
        <begin position="40"/>
        <end position="91"/>
    </location>
</feature>
<dbReference type="PANTHER" id="PTHR35895">
    <property type="entry name" value="CHROMOSOME 16, WHOLE GENOME SHOTGUN SEQUENCE"/>
    <property type="match status" value="1"/>
</dbReference>
<evidence type="ECO:0000256" key="2">
    <source>
        <dbReference type="SAM" id="Phobius"/>
    </source>
</evidence>
<feature type="transmembrane region" description="Helical" evidence="2">
    <location>
        <begin position="117"/>
        <end position="135"/>
    </location>
</feature>
<feature type="compositionally biased region" description="Basic and acidic residues" evidence="1">
    <location>
        <begin position="69"/>
        <end position="84"/>
    </location>
</feature>
<name>A0A7C8N2S3_9PEZI</name>
<evidence type="ECO:0000313" key="3">
    <source>
        <dbReference type="EMBL" id="KAF2965177.1"/>
    </source>
</evidence>
<dbReference type="EMBL" id="WUBL01000123">
    <property type="protein sequence ID" value="KAF2965177.1"/>
    <property type="molecule type" value="Genomic_DNA"/>
</dbReference>
<dbReference type="Proteomes" id="UP000481858">
    <property type="component" value="Unassembled WGS sequence"/>
</dbReference>
<protein>
    <submittedName>
        <fullName evidence="3">Uncharacterized protein</fullName>
    </submittedName>
</protein>
<keyword evidence="2" id="KW-0472">Membrane</keyword>
<organism evidence="3 4">
    <name type="scientific">Xylaria multiplex</name>
    <dbReference type="NCBI Taxonomy" id="323545"/>
    <lineage>
        <taxon>Eukaryota</taxon>
        <taxon>Fungi</taxon>
        <taxon>Dikarya</taxon>
        <taxon>Ascomycota</taxon>
        <taxon>Pezizomycotina</taxon>
        <taxon>Sordariomycetes</taxon>
        <taxon>Xylariomycetidae</taxon>
        <taxon>Xylariales</taxon>
        <taxon>Xylariaceae</taxon>
        <taxon>Xylaria</taxon>
    </lineage>
</organism>
<evidence type="ECO:0000313" key="4">
    <source>
        <dbReference type="Proteomes" id="UP000481858"/>
    </source>
</evidence>
<reference evidence="3 4" key="1">
    <citation type="submission" date="2019-12" db="EMBL/GenBank/DDBJ databases">
        <title>Draft genome sequence of the ascomycete Xylaria multiplex DSM 110363.</title>
        <authorList>
            <person name="Buettner E."/>
            <person name="Kellner H."/>
        </authorList>
    </citation>
    <scope>NUCLEOTIDE SEQUENCE [LARGE SCALE GENOMIC DNA]</scope>
    <source>
        <strain evidence="3 4">DSM 110363</strain>
    </source>
</reference>
<dbReference type="AlphaFoldDB" id="A0A7C8N2S3"/>
<keyword evidence="4" id="KW-1185">Reference proteome</keyword>
<accession>A0A7C8N2S3</accession>
<comment type="caution">
    <text evidence="3">The sequence shown here is derived from an EMBL/GenBank/DDBJ whole genome shotgun (WGS) entry which is preliminary data.</text>
</comment>
<dbReference type="GO" id="GO:0000329">
    <property type="term" value="C:fungal-type vacuole membrane"/>
    <property type="evidence" value="ECO:0007669"/>
    <property type="project" value="InterPro"/>
</dbReference>
<gene>
    <name evidence="3" type="ORF">GQX73_g8381</name>
</gene>
<dbReference type="InParanoid" id="A0A7C8N2S3"/>
<dbReference type="InterPro" id="IPR046368">
    <property type="entry name" value="Tag1"/>
</dbReference>
<dbReference type="OrthoDB" id="10039566at2759"/>
<dbReference type="Pfam" id="PF12505">
    <property type="entry name" value="DUF3712"/>
    <property type="match status" value="1"/>
</dbReference>
<keyword evidence="2" id="KW-1133">Transmembrane helix</keyword>
<keyword evidence="2" id="KW-0812">Transmembrane</keyword>
<evidence type="ECO:0000256" key="1">
    <source>
        <dbReference type="SAM" id="MobiDB-lite"/>
    </source>
</evidence>
<feature type="compositionally biased region" description="Basic and acidic residues" evidence="1">
    <location>
        <begin position="40"/>
        <end position="58"/>
    </location>
</feature>